<gene>
    <name evidence="1" type="ORF">PECM_007032</name>
</gene>
<organism evidence="1 2">
    <name type="scientific">Penicillium ucsense</name>
    <dbReference type="NCBI Taxonomy" id="2839758"/>
    <lineage>
        <taxon>Eukaryota</taxon>
        <taxon>Fungi</taxon>
        <taxon>Dikarya</taxon>
        <taxon>Ascomycota</taxon>
        <taxon>Pezizomycotina</taxon>
        <taxon>Eurotiomycetes</taxon>
        <taxon>Eurotiomycetidae</taxon>
        <taxon>Eurotiales</taxon>
        <taxon>Aspergillaceae</taxon>
        <taxon>Penicillium</taxon>
    </lineage>
</organism>
<reference evidence="1" key="1">
    <citation type="journal article" date="2020" name="Front. Microbiol.">
        <title>Gene regulatory networks of Penicillium echinulatum 2HH and Penicillium oxalicum 114-2 inferred by a computational biology approach.</title>
        <authorList>
            <person name="Lenz A.R."/>
            <person name="Galan-Vasquez E."/>
            <person name="Balbinot E."/>
            <person name="De Abreu F.P."/>
            <person name="De Oliveira N.S."/>
            <person name="Da Rosa L.O."/>
            <person name="De Avila E Silva S."/>
            <person name="Camassola M."/>
            <person name="Dillon A.J.P."/>
            <person name="Perez-Rueda E."/>
        </authorList>
    </citation>
    <scope>NUCLEOTIDE SEQUENCE</scope>
    <source>
        <strain evidence="1">S1M29</strain>
    </source>
</reference>
<dbReference type="AlphaFoldDB" id="A0A8J8WH28"/>
<name>A0A8J8WH28_9EURO</name>
<sequence>MLLEVMVETKVSYGLKKSLTGKKLVEDQNLSKIQDQLGTQPGDVFGKQGLAGGLGTVLSKGL</sequence>
<keyword evidence="2" id="KW-1185">Reference proteome</keyword>
<comment type="caution">
    <text evidence="1">The sequence shown here is derived from an EMBL/GenBank/DDBJ whole genome shotgun (WGS) entry which is preliminary data.</text>
</comment>
<protein>
    <submittedName>
        <fullName evidence="1">Uncharacterized protein</fullName>
    </submittedName>
</protein>
<evidence type="ECO:0000313" key="1">
    <source>
        <dbReference type="EMBL" id="KAF7715391.1"/>
    </source>
</evidence>
<dbReference type="OrthoDB" id="3001700at2759"/>
<evidence type="ECO:0000313" key="2">
    <source>
        <dbReference type="Proteomes" id="UP000631181"/>
    </source>
</evidence>
<accession>A0A8J8WH28</accession>
<dbReference type="Proteomes" id="UP000631181">
    <property type="component" value="Unassembled WGS sequence"/>
</dbReference>
<dbReference type="EMBL" id="WIWV01000060">
    <property type="protein sequence ID" value="KAF7715391.1"/>
    <property type="molecule type" value="Genomic_DNA"/>
</dbReference>
<proteinExistence type="predicted"/>